<evidence type="ECO:0000256" key="1">
    <source>
        <dbReference type="SAM" id="MobiDB-lite"/>
    </source>
</evidence>
<accession>A0A9Q3PEU1</accession>
<dbReference type="Proteomes" id="UP000765509">
    <property type="component" value="Unassembled WGS sequence"/>
</dbReference>
<evidence type="ECO:0000313" key="2">
    <source>
        <dbReference type="EMBL" id="MBW0558635.1"/>
    </source>
</evidence>
<reference evidence="2" key="1">
    <citation type="submission" date="2021-03" db="EMBL/GenBank/DDBJ databases">
        <title>Draft genome sequence of rust myrtle Austropuccinia psidii MF-1, a brazilian biotype.</title>
        <authorList>
            <person name="Quecine M.C."/>
            <person name="Pachon D.M.R."/>
            <person name="Bonatelli M.L."/>
            <person name="Correr F.H."/>
            <person name="Franceschini L.M."/>
            <person name="Leite T.F."/>
            <person name="Margarido G.R.A."/>
            <person name="Almeida C.A."/>
            <person name="Ferrarezi J.A."/>
            <person name="Labate C.A."/>
        </authorList>
    </citation>
    <scope>NUCLEOTIDE SEQUENCE</scope>
    <source>
        <strain evidence="2">MF-1</strain>
    </source>
</reference>
<proteinExistence type="predicted"/>
<name>A0A9Q3PEU1_9BASI</name>
<sequence>MKDVLNQLKEPSEPASPPQKVGKDKLNTKASGLAPHAQPFRPRDTEAPLPSNPQPYVPVQLYPRPPFNCYYCFKNFH</sequence>
<evidence type="ECO:0000313" key="3">
    <source>
        <dbReference type="Proteomes" id="UP000765509"/>
    </source>
</evidence>
<keyword evidence="3" id="KW-1185">Reference proteome</keyword>
<organism evidence="2 3">
    <name type="scientific">Austropuccinia psidii MF-1</name>
    <dbReference type="NCBI Taxonomy" id="1389203"/>
    <lineage>
        <taxon>Eukaryota</taxon>
        <taxon>Fungi</taxon>
        <taxon>Dikarya</taxon>
        <taxon>Basidiomycota</taxon>
        <taxon>Pucciniomycotina</taxon>
        <taxon>Pucciniomycetes</taxon>
        <taxon>Pucciniales</taxon>
        <taxon>Sphaerophragmiaceae</taxon>
        <taxon>Austropuccinia</taxon>
    </lineage>
</organism>
<dbReference type="OrthoDB" id="2506366at2759"/>
<feature type="region of interest" description="Disordered" evidence="1">
    <location>
        <begin position="1"/>
        <end position="57"/>
    </location>
</feature>
<comment type="caution">
    <text evidence="2">The sequence shown here is derived from an EMBL/GenBank/DDBJ whole genome shotgun (WGS) entry which is preliminary data.</text>
</comment>
<dbReference type="AlphaFoldDB" id="A0A9Q3PEU1"/>
<protein>
    <submittedName>
        <fullName evidence="2">Uncharacterized protein</fullName>
    </submittedName>
</protein>
<gene>
    <name evidence="2" type="ORF">O181_098350</name>
</gene>
<dbReference type="EMBL" id="AVOT02066956">
    <property type="protein sequence ID" value="MBW0558635.1"/>
    <property type="molecule type" value="Genomic_DNA"/>
</dbReference>